<evidence type="ECO:0000256" key="3">
    <source>
        <dbReference type="ARBA" id="ARBA00021904"/>
    </source>
</evidence>
<protein>
    <recommendedName>
        <fullName evidence="3">Cytochrome c oxidase assembly factor 5</fullName>
    </recommendedName>
</protein>
<name>A0AAV6U305_9ARAC</name>
<comment type="function">
    <text evidence="1">Involved in an early step of the mitochondrial complex IV assembly process.</text>
</comment>
<dbReference type="Pfam" id="PF10203">
    <property type="entry name" value="Pet191_N"/>
    <property type="match status" value="1"/>
</dbReference>
<dbReference type="AlphaFoldDB" id="A0AAV6U305"/>
<dbReference type="PANTHER" id="PTHR28627">
    <property type="entry name" value="CYTOCHROME C OXIDASE ASSEMBLY FACTOR 5"/>
    <property type="match status" value="1"/>
</dbReference>
<dbReference type="GO" id="GO:0033617">
    <property type="term" value="P:mitochondrial respiratory chain complex IV assembly"/>
    <property type="evidence" value="ECO:0007669"/>
    <property type="project" value="TreeGrafter"/>
</dbReference>
<proteinExistence type="inferred from homology"/>
<keyword evidence="6" id="KW-1185">Reference proteome</keyword>
<sequence>MPIYDEDRDLTKTNSTPCSGVREDLLICLQSSDCVKLHHKSPKECLKLRDPSVPNECFTLKTLLFECKRSLLDNRQRFRGRKGY</sequence>
<gene>
    <name evidence="5" type="ORF">JTE90_026292</name>
</gene>
<keyword evidence="4" id="KW-1015">Disulfide bond</keyword>
<dbReference type="InterPro" id="IPR018793">
    <property type="entry name" value="Cyt_c_oxidase_assmbl_Pet191"/>
</dbReference>
<evidence type="ECO:0000256" key="1">
    <source>
        <dbReference type="ARBA" id="ARBA00003186"/>
    </source>
</evidence>
<evidence type="ECO:0000256" key="2">
    <source>
        <dbReference type="ARBA" id="ARBA00007785"/>
    </source>
</evidence>
<reference evidence="5 6" key="1">
    <citation type="journal article" date="2022" name="Nat. Ecol. Evol.">
        <title>A masculinizing supergene underlies an exaggerated male reproductive morph in a spider.</title>
        <authorList>
            <person name="Hendrickx F."/>
            <person name="De Corte Z."/>
            <person name="Sonet G."/>
            <person name="Van Belleghem S.M."/>
            <person name="Kostlbacher S."/>
            <person name="Vangestel C."/>
        </authorList>
    </citation>
    <scope>NUCLEOTIDE SEQUENCE [LARGE SCALE GENOMIC DNA]</scope>
    <source>
        <strain evidence="5">W744_W776</strain>
    </source>
</reference>
<comment type="caution">
    <text evidence="5">The sequence shown here is derived from an EMBL/GenBank/DDBJ whole genome shotgun (WGS) entry which is preliminary data.</text>
</comment>
<accession>A0AAV6U305</accession>
<dbReference type="Proteomes" id="UP000827092">
    <property type="component" value="Unassembled WGS sequence"/>
</dbReference>
<organism evidence="5 6">
    <name type="scientific">Oedothorax gibbosus</name>
    <dbReference type="NCBI Taxonomy" id="931172"/>
    <lineage>
        <taxon>Eukaryota</taxon>
        <taxon>Metazoa</taxon>
        <taxon>Ecdysozoa</taxon>
        <taxon>Arthropoda</taxon>
        <taxon>Chelicerata</taxon>
        <taxon>Arachnida</taxon>
        <taxon>Araneae</taxon>
        <taxon>Araneomorphae</taxon>
        <taxon>Entelegynae</taxon>
        <taxon>Araneoidea</taxon>
        <taxon>Linyphiidae</taxon>
        <taxon>Erigoninae</taxon>
        <taxon>Oedothorax</taxon>
    </lineage>
</organism>
<comment type="similarity">
    <text evidence="2">Belongs to the PET191 family.</text>
</comment>
<dbReference type="PANTHER" id="PTHR28627:SF1">
    <property type="entry name" value="CYTOCHROME C OXIDASE ASSEMBLY FACTOR 5"/>
    <property type="match status" value="1"/>
</dbReference>
<evidence type="ECO:0000256" key="4">
    <source>
        <dbReference type="ARBA" id="ARBA00023157"/>
    </source>
</evidence>
<evidence type="ECO:0000313" key="5">
    <source>
        <dbReference type="EMBL" id="KAG8178324.1"/>
    </source>
</evidence>
<dbReference type="GO" id="GO:0005739">
    <property type="term" value="C:mitochondrion"/>
    <property type="evidence" value="ECO:0007669"/>
    <property type="project" value="TreeGrafter"/>
</dbReference>
<evidence type="ECO:0000313" key="6">
    <source>
        <dbReference type="Proteomes" id="UP000827092"/>
    </source>
</evidence>
<dbReference type="EMBL" id="JAFNEN010000703">
    <property type="protein sequence ID" value="KAG8178324.1"/>
    <property type="molecule type" value="Genomic_DNA"/>
</dbReference>